<organism evidence="1 2">
    <name type="scientific">Undibacterium hunanense</name>
    <dbReference type="NCBI Taxonomy" id="2762292"/>
    <lineage>
        <taxon>Bacteria</taxon>
        <taxon>Pseudomonadati</taxon>
        <taxon>Pseudomonadota</taxon>
        <taxon>Betaproteobacteria</taxon>
        <taxon>Burkholderiales</taxon>
        <taxon>Oxalobacteraceae</taxon>
        <taxon>Undibacterium</taxon>
    </lineage>
</organism>
<dbReference type="Proteomes" id="UP000650424">
    <property type="component" value="Unassembled WGS sequence"/>
</dbReference>
<gene>
    <name evidence="1" type="ORF">H8L32_20970</name>
</gene>
<dbReference type="SUPFAM" id="SSF53474">
    <property type="entry name" value="alpha/beta-Hydrolases"/>
    <property type="match status" value="1"/>
</dbReference>
<dbReference type="GO" id="GO:0016787">
    <property type="term" value="F:hydrolase activity"/>
    <property type="evidence" value="ECO:0007669"/>
    <property type="project" value="UniProtKB-KW"/>
</dbReference>
<name>A0ABR6ZVR5_9BURK</name>
<keyword evidence="1" id="KW-0378">Hydrolase</keyword>
<sequence length="56" mass="6351">MLPNGVPLTEAQIDLFYKGAYAGVKDVTLKRIPASAHFIMWDQPEQFQAEVKVFLK</sequence>
<evidence type="ECO:0000313" key="1">
    <source>
        <dbReference type="EMBL" id="MBC3919956.1"/>
    </source>
</evidence>
<reference evidence="1 2" key="1">
    <citation type="submission" date="2020-08" db="EMBL/GenBank/DDBJ databases">
        <title>Novel species isolated from subtropical streams in China.</title>
        <authorList>
            <person name="Lu H."/>
        </authorList>
    </citation>
    <scope>NUCLEOTIDE SEQUENCE [LARGE SCALE GENOMIC DNA]</scope>
    <source>
        <strain evidence="1 2">CY18W</strain>
    </source>
</reference>
<dbReference type="RefSeq" id="WP_186949217.1">
    <property type="nucleotide sequence ID" value="NZ_JACOGF010000012.1"/>
</dbReference>
<dbReference type="InterPro" id="IPR029058">
    <property type="entry name" value="AB_hydrolase_fold"/>
</dbReference>
<keyword evidence="2" id="KW-1185">Reference proteome</keyword>
<accession>A0ABR6ZVR5</accession>
<evidence type="ECO:0000313" key="2">
    <source>
        <dbReference type="Proteomes" id="UP000650424"/>
    </source>
</evidence>
<dbReference type="Gene3D" id="3.40.50.1820">
    <property type="entry name" value="alpha/beta hydrolase"/>
    <property type="match status" value="1"/>
</dbReference>
<dbReference type="EMBL" id="JACOGF010000012">
    <property type="protein sequence ID" value="MBC3919956.1"/>
    <property type="molecule type" value="Genomic_DNA"/>
</dbReference>
<comment type="caution">
    <text evidence="1">The sequence shown here is derived from an EMBL/GenBank/DDBJ whole genome shotgun (WGS) entry which is preliminary data.</text>
</comment>
<protein>
    <submittedName>
        <fullName evidence="1">Alpha/beta hydrolase</fullName>
    </submittedName>
</protein>
<proteinExistence type="predicted"/>